<dbReference type="PANTHER" id="PTHR33933">
    <property type="entry name" value="NUCLEOTIDYLTRANSFERASE"/>
    <property type="match status" value="1"/>
</dbReference>
<dbReference type="AlphaFoldDB" id="A0A1G2LRD8"/>
<dbReference type="InterPro" id="IPR052548">
    <property type="entry name" value="Type_VII_TA_antitoxin"/>
</dbReference>
<evidence type="ECO:0000313" key="3">
    <source>
        <dbReference type="Proteomes" id="UP000178302"/>
    </source>
</evidence>
<dbReference type="PANTHER" id="PTHR33933:SF1">
    <property type="entry name" value="PROTEIN ADENYLYLTRANSFERASE MNTA-RELATED"/>
    <property type="match status" value="1"/>
</dbReference>
<proteinExistence type="predicted"/>
<dbReference type="InterPro" id="IPR041633">
    <property type="entry name" value="Polbeta"/>
</dbReference>
<organism evidence="2 3">
    <name type="scientific">Candidatus Tagabacteria bacterium RIFCSPLOWO2_01_FULL_39_11</name>
    <dbReference type="NCBI Taxonomy" id="1802295"/>
    <lineage>
        <taxon>Bacteria</taxon>
        <taxon>Candidatus Tagaibacteriota</taxon>
    </lineage>
</organism>
<dbReference type="Pfam" id="PF18765">
    <property type="entry name" value="Polbeta"/>
    <property type="match status" value="1"/>
</dbReference>
<dbReference type="EMBL" id="MHQZ01000017">
    <property type="protein sequence ID" value="OHA14103.1"/>
    <property type="molecule type" value="Genomic_DNA"/>
</dbReference>
<dbReference type="CDD" id="cd05403">
    <property type="entry name" value="NT_KNTase_like"/>
    <property type="match status" value="1"/>
</dbReference>
<protein>
    <recommendedName>
        <fullName evidence="1">Polymerase beta nucleotidyltransferase domain-containing protein</fullName>
    </recommendedName>
</protein>
<name>A0A1G2LRD8_9BACT</name>
<feature type="domain" description="Polymerase beta nucleotidyltransferase" evidence="1">
    <location>
        <begin position="16"/>
        <end position="105"/>
    </location>
</feature>
<evidence type="ECO:0000259" key="1">
    <source>
        <dbReference type="Pfam" id="PF18765"/>
    </source>
</evidence>
<accession>A0A1G2LRD8</accession>
<dbReference type="Gene3D" id="3.30.460.10">
    <property type="entry name" value="Beta Polymerase, domain 2"/>
    <property type="match status" value="1"/>
</dbReference>
<evidence type="ECO:0000313" key="2">
    <source>
        <dbReference type="EMBL" id="OHA14103.1"/>
    </source>
</evidence>
<dbReference type="InterPro" id="IPR043519">
    <property type="entry name" value="NT_sf"/>
</dbReference>
<dbReference type="Proteomes" id="UP000178302">
    <property type="component" value="Unassembled WGS sequence"/>
</dbReference>
<reference evidence="2 3" key="1">
    <citation type="journal article" date="2016" name="Nat. Commun.">
        <title>Thousands of microbial genomes shed light on interconnected biogeochemical processes in an aquifer system.</title>
        <authorList>
            <person name="Anantharaman K."/>
            <person name="Brown C.T."/>
            <person name="Hug L.A."/>
            <person name="Sharon I."/>
            <person name="Castelle C.J."/>
            <person name="Probst A.J."/>
            <person name="Thomas B.C."/>
            <person name="Singh A."/>
            <person name="Wilkins M.J."/>
            <person name="Karaoz U."/>
            <person name="Brodie E.L."/>
            <person name="Williams K.H."/>
            <person name="Hubbard S.S."/>
            <person name="Banfield J.F."/>
        </authorList>
    </citation>
    <scope>NUCLEOTIDE SEQUENCE [LARGE SCALE GENOMIC DNA]</scope>
</reference>
<comment type="caution">
    <text evidence="2">The sequence shown here is derived from an EMBL/GenBank/DDBJ whole genome shotgun (WGS) entry which is preliminary data.</text>
</comment>
<sequence>MVKTAIKKFNLIVRNLKPYSPKKVILFGSHVRGEQVNDSDIDLLIIKDTKKTQYKRIPEARSYLYDIDSAFDILVMTPKEVEKRLMLGDFFIKNIFEKGRLLYETK</sequence>
<gene>
    <name evidence="2" type="ORF">A2909_02810</name>
</gene>
<dbReference type="SUPFAM" id="SSF81301">
    <property type="entry name" value="Nucleotidyltransferase"/>
    <property type="match status" value="1"/>
</dbReference>